<dbReference type="KEGG" id="lve:103070198"/>
<comment type="subcellular location">
    <subcellularLocation>
        <location evidence="2">Cytoplasm</location>
        <location evidence="2">Cytoskeleton</location>
    </subcellularLocation>
    <subcellularLocation>
        <location evidence="1">Cytoplasm</location>
        <location evidence="1">Myofibril</location>
        <location evidence="1">Sarcomere</location>
    </subcellularLocation>
</comment>
<dbReference type="InterPro" id="IPR004934">
    <property type="entry name" value="TMOD"/>
</dbReference>
<dbReference type="GeneID" id="103070198"/>
<dbReference type="AlphaFoldDB" id="A0A340XB29"/>
<dbReference type="RefSeq" id="XP_007456210.1">
    <property type="nucleotide sequence ID" value="XM_007456148.1"/>
</dbReference>
<evidence type="ECO:0000259" key="10">
    <source>
        <dbReference type="PROSITE" id="PS51082"/>
    </source>
</evidence>
<evidence type="ECO:0000313" key="11">
    <source>
        <dbReference type="Proteomes" id="UP000265300"/>
    </source>
</evidence>
<name>A0A340XB29_LIPVE</name>
<evidence type="ECO:0000256" key="9">
    <source>
        <dbReference type="SAM" id="MobiDB-lite"/>
    </source>
</evidence>
<feature type="compositionally biased region" description="Basic and acidic residues" evidence="9">
    <location>
        <begin position="134"/>
        <end position="178"/>
    </location>
</feature>
<keyword evidence="3" id="KW-0963">Cytoplasm</keyword>
<evidence type="ECO:0000256" key="7">
    <source>
        <dbReference type="ARBA" id="ARBA00055149"/>
    </source>
</evidence>
<dbReference type="PROSITE" id="PS51082">
    <property type="entry name" value="WH2"/>
    <property type="match status" value="1"/>
</dbReference>
<feature type="compositionally biased region" description="Low complexity" evidence="9">
    <location>
        <begin position="271"/>
        <end position="284"/>
    </location>
</feature>
<sequence>MSKVAKYRRQVSEDPDIDSLLSTLSPEEMAELEKELDVVDPDGSVPVGLRQRNQTEKPSTGAYNREAMLNFCEKETKKLIQREMSIEGSGQVEAKTDAKKGEERGRDASKKPPGPRRDSGLGKEPKRGGLKKSFSRDKDEAECKGSERPEEEKLVRGLEKGRVRAAVDKKEAGREGRAQEGTAAPRKDEERRGSASGDKGKKGEGRKEASQRGGPEKAKGQGKGTDARPEGHEVERGSRDGGARPEDERARKEEPRRAEAPREEPERPAPERSAPGAPADGPAQAEEEAAPSVFDEPLERVKSNDPEVTELNVNNSDCITTEILVRFAEALEFNTAVKVFALANTRADDHVAFAIAVMLRANKTITSLNLDSNRITGKGILAIFRALLQNSSLTELRFHNQRHICGGKTEMEMAKLLKENTTLLKLGYHFELAGPRMTVTNLLSRNMDRQRQKRLQERRQAREPGGAEALLDVPRAGAPARDSPRPSPQPSPRAAPRTSPGKGGAPAAPPPPPPPLAPPLLMETLKNSLSPATQRKMGDKVLPAQENSRDQLLAAIRSSNVKQLKKVEVPKLLQ</sequence>
<evidence type="ECO:0000256" key="2">
    <source>
        <dbReference type="ARBA" id="ARBA00004245"/>
    </source>
</evidence>
<evidence type="ECO:0000256" key="4">
    <source>
        <dbReference type="ARBA" id="ARBA00022553"/>
    </source>
</evidence>
<evidence type="ECO:0000256" key="1">
    <source>
        <dbReference type="ARBA" id="ARBA00004204"/>
    </source>
</evidence>
<dbReference type="InterPro" id="IPR003124">
    <property type="entry name" value="WH2_dom"/>
</dbReference>
<dbReference type="GO" id="GO:0006936">
    <property type="term" value="P:muscle contraction"/>
    <property type="evidence" value="ECO:0007669"/>
    <property type="project" value="TreeGrafter"/>
</dbReference>
<feature type="compositionally biased region" description="Basic and acidic residues" evidence="9">
    <location>
        <begin position="94"/>
        <end position="127"/>
    </location>
</feature>
<dbReference type="PANTHER" id="PTHR10901:SF5">
    <property type="entry name" value="LEIOMODIN-1"/>
    <property type="match status" value="1"/>
</dbReference>
<protein>
    <recommendedName>
        <fullName evidence="8">Leiomodin-1</fullName>
    </recommendedName>
</protein>
<comment type="function">
    <text evidence="7">Required for proper contractility of visceral smooth muscle cells. Mediates nucleation of actin filaments.</text>
</comment>
<accession>A0A340XB29</accession>
<dbReference type="GO" id="GO:0003779">
    <property type="term" value="F:actin binding"/>
    <property type="evidence" value="ECO:0007669"/>
    <property type="project" value="InterPro"/>
</dbReference>
<dbReference type="STRING" id="118797.A0A340XB29"/>
<feature type="region of interest" description="Disordered" evidence="9">
    <location>
        <begin position="82"/>
        <end position="308"/>
    </location>
</feature>
<feature type="region of interest" description="Disordered" evidence="9">
    <location>
        <begin position="39"/>
        <end position="62"/>
    </location>
</feature>
<evidence type="ECO:0000256" key="6">
    <source>
        <dbReference type="ARBA" id="ARBA00023212"/>
    </source>
</evidence>
<organism evidence="11 12">
    <name type="scientific">Lipotes vexillifer</name>
    <name type="common">Yangtze river dolphin</name>
    <dbReference type="NCBI Taxonomy" id="118797"/>
    <lineage>
        <taxon>Eukaryota</taxon>
        <taxon>Metazoa</taxon>
        <taxon>Chordata</taxon>
        <taxon>Craniata</taxon>
        <taxon>Vertebrata</taxon>
        <taxon>Euteleostomi</taxon>
        <taxon>Mammalia</taxon>
        <taxon>Eutheria</taxon>
        <taxon>Laurasiatheria</taxon>
        <taxon>Artiodactyla</taxon>
        <taxon>Whippomorpha</taxon>
        <taxon>Cetacea</taxon>
        <taxon>Odontoceti</taxon>
        <taxon>Lipotidae</taxon>
        <taxon>Lipotes</taxon>
    </lineage>
</organism>
<feature type="region of interest" description="Disordered" evidence="9">
    <location>
        <begin position="445"/>
        <end position="521"/>
    </location>
</feature>
<dbReference type="GO" id="GO:0051694">
    <property type="term" value="P:pointed-end actin filament capping"/>
    <property type="evidence" value="ECO:0007669"/>
    <property type="project" value="InterPro"/>
</dbReference>
<dbReference type="OrthoDB" id="2163268at2759"/>
<keyword evidence="4" id="KW-0597">Phosphoprotein</keyword>
<feature type="compositionally biased region" description="Basic and acidic residues" evidence="9">
    <location>
        <begin position="185"/>
        <end position="270"/>
    </location>
</feature>
<proteinExistence type="predicted"/>
<feature type="compositionally biased region" description="Pro residues" evidence="9">
    <location>
        <begin position="507"/>
        <end position="518"/>
    </location>
</feature>
<dbReference type="Proteomes" id="UP000265300">
    <property type="component" value="Unplaced"/>
</dbReference>
<gene>
    <name evidence="12" type="primary">LMOD1</name>
</gene>
<dbReference type="Gene3D" id="3.80.10.10">
    <property type="entry name" value="Ribonuclease Inhibitor"/>
    <property type="match status" value="1"/>
</dbReference>
<feature type="compositionally biased region" description="Basic and acidic residues" evidence="9">
    <location>
        <begin position="446"/>
        <end position="462"/>
    </location>
</feature>
<dbReference type="SMART" id="SM00246">
    <property type="entry name" value="WH2"/>
    <property type="match status" value="1"/>
</dbReference>
<keyword evidence="11" id="KW-1185">Reference proteome</keyword>
<dbReference type="CTD" id="25802"/>
<dbReference type="FunCoup" id="A0A340XB29">
    <property type="interactions" value="180"/>
</dbReference>
<keyword evidence="6" id="KW-0206">Cytoskeleton</keyword>
<keyword evidence="5" id="KW-0677">Repeat</keyword>
<dbReference type="InterPro" id="IPR032675">
    <property type="entry name" value="LRR_dom_sf"/>
</dbReference>
<feature type="region of interest" description="Disordered" evidence="9">
    <location>
        <begin position="526"/>
        <end position="545"/>
    </location>
</feature>
<dbReference type="GO" id="GO:0030239">
    <property type="term" value="P:myofibril assembly"/>
    <property type="evidence" value="ECO:0007669"/>
    <property type="project" value="TreeGrafter"/>
</dbReference>
<evidence type="ECO:0000313" key="12">
    <source>
        <dbReference type="RefSeq" id="XP_007456210.1"/>
    </source>
</evidence>
<dbReference type="PANTHER" id="PTHR10901">
    <property type="entry name" value="TROPOMODULIN"/>
    <property type="match status" value="1"/>
</dbReference>
<dbReference type="SUPFAM" id="SSF52047">
    <property type="entry name" value="RNI-like"/>
    <property type="match status" value="1"/>
</dbReference>
<dbReference type="InParanoid" id="A0A340XB29"/>
<dbReference type="GO" id="GO:0005865">
    <property type="term" value="C:striated muscle thin filament"/>
    <property type="evidence" value="ECO:0007669"/>
    <property type="project" value="TreeGrafter"/>
</dbReference>
<evidence type="ECO:0000256" key="5">
    <source>
        <dbReference type="ARBA" id="ARBA00022737"/>
    </source>
</evidence>
<dbReference type="FunFam" id="3.80.10.10:FF:000083">
    <property type="entry name" value="Leiomodin 1"/>
    <property type="match status" value="1"/>
</dbReference>
<evidence type="ECO:0000256" key="3">
    <source>
        <dbReference type="ARBA" id="ARBA00022490"/>
    </source>
</evidence>
<evidence type="ECO:0000256" key="8">
    <source>
        <dbReference type="ARBA" id="ARBA00070932"/>
    </source>
</evidence>
<dbReference type="GO" id="GO:0007015">
    <property type="term" value="P:actin filament organization"/>
    <property type="evidence" value="ECO:0007669"/>
    <property type="project" value="TreeGrafter"/>
</dbReference>
<dbReference type="Pfam" id="PF03250">
    <property type="entry name" value="Tropomodulin"/>
    <property type="match status" value="1"/>
</dbReference>
<feature type="domain" description="WH2" evidence="10">
    <location>
        <begin position="548"/>
        <end position="567"/>
    </location>
</feature>
<dbReference type="GO" id="GO:0005523">
    <property type="term" value="F:tropomyosin binding"/>
    <property type="evidence" value="ECO:0007669"/>
    <property type="project" value="InterPro"/>
</dbReference>
<reference evidence="12" key="1">
    <citation type="submission" date="2025-08" db="UniProtKB">
        <authorList>
            <consortium name="RefSeq"/>
        </authorList>
    </citation>
    <scope>IDENTIFICATION</scope>
</reference>